<evidence type="ECO:0000313" key="2">
    <source>
        <dbReference type="EMBL" id="GAA1929090.1"/>
    </source>
</evidence>
<proteinExistence type="predicted"/>
<protein>
    <submittedName>
        <fullName evidence="2">Uncharacterized protein</fullName>
    </submittedName>
</protein>
<name>A0ABP5B377_9MICO</name>
<evidence type="ECO:0000313" key="3">
    <source>
        <dbReference type="Proteomes" id="UP001501343"/>
    </source>
</evidence>
<feature type="region of interest" description="Disordered" evidence="1">
    <location>
        <begin position="1"/>
        <end position="25"/>
    </location>
</feature>
<feature type="compositionally biased region" description="Low complexity" evidence="1">
    <location>
        <begin position="14"/>
        <end position="25"/>
    </location>
</feature>
<accession>A0ABP5B377</accession>
<gene>
    <name evidence="2" type="ORF">GCM10009775_21440</name>
</gene>
<sequence length="147" mass="15615">MSTSTHHARRPVRRAAAPIAASTPDATTGLAEALSSVSDARARAAHDLRVSELARRRAAQALEQDLRPMRIDEATRASLRAEYAEADAEVGRRREAFERAARLDDAAREIATAVAESPGPATDGLGSILQAWNRLRDVVGGPGLSPA</sequence>
<reference evidence="3" key="1">
    <citation type="journal article" date="2019" name="Int. J. Syst. Evol. Microbiol.">
        <title>The Global Catalogue of Microorganisms (GCM) 10K type strain sequencing project: providing services to taxonomists for standard genome sequencing and annotation.</title>
        <authorList>
            <consortium name="The Broad Institute Genomics Platform"/>
            <consortium name="The Broad Institute Genome Sequencing Center for Infectious Disease"/>
            <person name="Wu L."/>
            <person name="Ma J."/>
        </authorList>
    </citation>
    <scope>NUCLEOTIDE SEQUENCE [LARGE SCALE GENOMIC DNA]</scope>
    <source>
        <strain evidence="3">JCM 14900</strain>
    </source>
</reference>
<dbReference type="Proteomes" id="UP001501343">
    <property type="component" value="Unassembled WGS sequence"/>
</dbReference>
<evidence type="ECO:0000256" key="1">
    <source>
        <dbReference type="SAM" id="MobiDB-lite"/>
    </source>
</evidence>
<dbReference type="EMBL" id="BAAAOF010000004">
    <property type="protein sequence ID" value="GAA1929090.1"/>
    <property type="molecule type" value="Genomic_DNA"/>
</dbReference>
<feature type="compositionally biased region" description="Basic residues" evidence="1">
    <location>
        <begin position="1"/>
        <end position="13"/>
    </location>
</feature>
<keyword evidence="3" id="KW-1185">Reference proteome</keyword>
<comment type="caution">
    <text evidence="2">The sequence shown here is derived from an EMBL/GenBank/DDBJ whole genome shotgun (WGS) entry which is preliminary data.</text>
</comment>
<organism evidence="2 3">
    <name type="scientific">Microbacterium aoyamense</name>
    <dbReference type="NCBI Taxonomy" id="344166"/>
    <lineage>
        <taxon>Bacteria</taxon>
        <taxon>Bacillati</taxon>
        <taxon>Actinomycetota</taxon>
        <taxon>Actinomycetes</taxon>
        <taxon>Micrococcales</taxon>
        <taxon>Microbacteriaceae</taxon>
        <taxon>Microbacterium</taxon>
    </lineage>
</organism>
<dbReference type="RefSeq" id="WP_248148568.1">
    <property type="nucleotide sequence ID" value="NZ_BAAAOF010000004.1"/>
</dbReference>